<accession>A0A7X2ITY8</accession>
<dbReference type="EMBL" id="WKJJ01000026">
    <property type="protein sequence ID" value="MRV75988.1"/>
    <property type="molecule type" value="Genomic_DNA"/>
</dbReference>
<dbReference type="Proteomes" id="UP000446768">
    <property type="component" value="Unassembled WGS sequence"/>
</dbReference>
<evidence type="ECO:0000313" key="3">
    <source>
        <dbReference type="Proteomes" id="UP000446768"/>
    </source>
</evidence>
<evidence type="ECO:0000313" key="2">
    <source>
        <dbReference type="EMBL" id="MRV75988.1"/>
    </source>
</evidence>
<dbReference type="RefSeq" id="WP_154381062.1">
    <property type="nucleotide sequence ID" value="NZ_WKJJ01000026.1"/>
</dbReference>
<name>A0A7X2ITY8_9BURK</name>
<evidence type="ECO:0000256" key="1">
    <source>
        <dbReference type="SAM" id="Phobius"/>
    </source>
</evidence>
<reference evidence="2 3" key="1">
    <citation type="submission" date="2019-11" db="EMBL/GenBank/DDBJ databases">
        <title>Novel species isolated from a subtropical stream in China.</title>
        <authorList>
            <person name="Lu H."/>
        </authorList>
    </citation>
    <scope>NUCLEOTIDE SEQUENCE [LARGE SCALE GENOMIC DNA]</scope>
    <source>
        <strain evidence="2 3">FT92W</strain>
    </source>
</reference>
<feature type="transmembrane region" description="Helical" evidence="1">
    <location>
        <begin position="51"/>
        <end position="70"/>
    </location>
</feature>
<dbReference type="AlphaFoldDB" id="A0A7X2ITY8"/>
<protein>
    <submittedName>
        <fullName evidence="2">DUF1761 family protein</fullName>
    </submittedName>
</protein>
<gene>
    <name evidence="2" type="ORF">GJ700_30170</name>
</gene>
<comment type="caution">
    <text evidence="2">The sequence shown here is derived from an EMBL/GenBank/DDBJ whole genome shotgun (WGS) entry which is preliminary data.</text>
</comment>
<dbReference type="Pfam" id="PF08570">
    <property type="entry name" value="DUF1761"/>
    <property type="match status" value="1"/>
</dbReference>
<sequence length="131" mass="13799">MLQLNLIAIVIAAVSSFMLGGLWYSPALFGKTWNREAGMAEGCKQGHPAKVFGVSFIFALVAAFVYAWLIPAAGSVAVAAGQGLAVGAGFVAASFGINYQFANRSTTLLLIDGGYHTVQFLVYGLIIGLWH</sequence>
<dbReference type="InterPro" id="IPR013879">
    <property type="entry name" value="DUF1761"/>
</dbReference>
<feature type="transmembrane region" description="Helical" evidence="1">
    <location>
        <begin position="109"/>
        <end position="130"/>
    </location>
</feature>
<organism evidence="2 3">
    <name type="scientific">Pseudoduganella rivuli</name>
    <dbReference type="NCBI Taxonomy" id="2666085"/>
    <lineage>
        <taxon>Bacteria</taxon>
        <taxon>Pseudomonadati</taxon>
        <taxon>Pseudomonadota</taxon>
        <taxon>Betaproteobacteria</taxon>
        <taxon>Burkholderiales</taxon>
        <taxon>Oxalobacteraceae</taxon>
        <taxon>Telluria group</taxon>
        <taxon>Pseudoduganella</taxon>
    </lineage>
</organism>
<feature type="transmembrane region" description="Helical" evidence="1">
    <location>
        <begin position="6"/>
        <end position="30"/>
    </location>
</feature>
<keyword evidence="3" id="KW-1185">Reference proteome</keyword>
<keyword evidence="1" id="KW-0472">Membrane</keyword>
<keyword evidence="1" id="KW-1133">Transmembrane helix</keyword>
<keyword evidence="1" id="KW-0812">Transmembrane</keyword>
<feature type="transmembrane region" description="Helical" evidence="1">
    <location>
        <begin position="76"/>
        <end position="97"/>
    </location>
</feature>
<proteinExistence type="predicted"/>